<organism evidence="1 2">
    <name type="scientific">Stylosanthes scabra</name>
    <dbReference type="NCBI Taxonomy" id="79078"/>
    <lineage>
        <taxon>Eukaryota</taxon>
        <taxon>Viridiplantae</taxon>
        <taxon>Streptophyta</taxon>
        <taxon>Embryophyta</taxon>
        <taxon>Tracheophyta</taxon>
        <taxon>Spermatophyta</taxon>
        <taxon>Magnoliopsida</taxon>
        <taxon>eudicotyledons</taxon>
        <taxon>Gunneridae</taxon>
        <taxon>Pentapetalae</taxon>
        <taxon>rosids</taxon>
        <taxon>fabids</taxon>
        <taxon>Fabales</taxon>
        <taxon>Fabaceae</taxon>
        <taxon>Papilionoideae</taxon>
        <taxon>50 kb inversion clade</taxon>
        <taxon>dalbergioids sensu lato</taxon>
        <taxon>Dalbergieae</taxon>
        <taxon>Pterocarpus clade</taxon>
        <taxon>Stylosanthes</taxon>
    </lineage>
</organism>
<keyword evidence="2" id="KW-1185">Reference proteome</keyword>
<dbReference type="EMBL" id="JASCZI010000380">
    <property type="protein sequence ID" value="MED6111453.1"/>
    <property type="molecule type" value="Genomic_DNA"/>
</dbReference>
<evidence type="ECO:0000313" key="2">
    <source>
        <dbReference type="Proteomes" id="UP001341840"/>
    </source>
</evidence>
<comment type="caution">
    <text evidence="1">The sequence shown here is derived from an EMBL/GenBank/DDBJ whole genome shotgun (WGS) entry which is preliminary data.</text>
</comment>
<dbReference type="PANTHER" id="PTHR16166">
    <property type="entry name" value="VACUOLAR PROTEIN SORTING-ASSOCIATED PROTEIN VPS13"/>
    <property type="match status" value="1"/>
</dbReference>
<evidence type="ECO:0008006" key="3">
    <source>
        <dbReference type="Google" id="ProtNLM"/>
    </source>
</evidence>
<dbReference type="PANTHER" id="PTHR16166:SF137">
    <property type="entry name" value="PLECKSTRIN HOMOLOGY (PH) DOMAIN-CONTAINING PROTEIN"/>
    <property type="match status" value="1"/>
</dbReference>
<evidence type="ECO:0000313" key="1">
    <source>
        <dbReference type="EMBL" id="MED6111453.1"/>
    </source>
</evidence>
<dbReference type="Pfam" id="PF06101">
    <property type="entry name" value="Vps62"/>
    <property type="match status" value="1"/>
</dbReference>
<reference evidence="1 2" key="1">
    <citation type="journal article" date="2023" name="Plants (Basel)">
        <title>Bridging the Gap: Combining Genomics and Transcriptomics Approaches to Understand Stylosanthes scabra, an Orphan Legume from the Brazilian Caatinga.</title>
        <authorList>
            <person name="Ferreira-Neto J.R.C."/>
            <person name="da Silva M.D."/>
            <person name="Binneck E."/>
            <person name="de Melo N.F."/>
            <person name="da Silva R.H."/>
            <person name="de Melo A.L.T.M."/>
            <person name="Pandolfi V."/>
            <person name="Bustamante F.O."/>
            <person name="Brasileiro-Vidal A.C."/>
            <person name="Benko-Iseppon A.M."/>
        </authorList>
    </citation>
    <scope>NUCLEOTIDE SEQUENCE [LARGE SCALE GENOMIC DNA]</scope>
    <source>
        <tissue evidence="1">Leaves</tissue>
    </source>
</reference>
<dbReference type="Proteomes" id="UP001341840">
    <property type="component" value="Unassembled WGS sequence"/>
</dbReference>
<sequence length="814" mass="91472">DAKLSYDDSSPLWKLDFGRAGLSSAEHGLKFDIIDWGDIIIARFRDDSILKSSSHEERDPVAGGNTGVSGVQADMQNNAIPFEILIELGVVGISMIDHRPKELSYLYLERVVISYSTGYDGGKTSRFKLIFGYLQLDNQLPLTLMPVLLAPEQSSDVQHPVFKMTITMQNENKDGIQVYPYVYIRVTEKCWRLDIHEPIIWAIVDFYNNLQLDRLPKSSTVTEVDPEIRFDLIDVSEVRLKLSLETAPGQRPHGVLGIWSPILSAVGNAFKIQVHLRRVMHRDRFMRKSSIAPAIGNRVWRDLIHNPLHLIFSVDVLGMTSSTLASLSRGFAELSTDGQFLQLRAKQVRSRRITGVGDGILQGTEALAQGVAFGVSGVVRKPVESARQNGLIGLAHGLGRAFLGFIVQPVSGALDFFSLTVDGIGASCSKCLEVFNNKTTFHRIRNPRAIRANGVLTEYCEKEAIGQRIVLVTNKRVILLQCLAPDKMDKRPCKIMWDVPWDELMALELAKAGSSQPSHLILHLKHFRRSEKFARVIKCNSVEEFEGIEPQAVKICSVVRRTWKAYQADMKSLVLKVPSSQRHVHFAWSEADNREPRTSNKGIISSRDISSHNATSDDRRFVKHSITFTKIWSSEQEYKSRCSLCRKQVSEDGGICSIWRPVCPDGYTYIGDIARGGIHPPNVAAIYRKVDGLFALPLGYDLVWRNCPEDYVSPVSIWHPRAPDGFVSPGCVAVAAYMEPEPDLVYCVAESLVEETEFEEQKIWSAPESYPWGCHIYQAESDALHFVALRQIKEESNYKPKRVRDDPHCPLQSS</sequence>
<name>A0ABU6QI02_9FABA</name>
<feature type="non-terminal residue" evidence="1">
    <location>
        <position position="1"/>
    </location>
</feature>
<protein>
    <recommendedName>
        <fullName evidence="3">Vacuolar protein sorting-associated protein 13 VPS13 adaptor binding domain-containing protein</fullName>
    </recommendedName>
</protein>
<dbReference type="InterPro" id="IPR026847">
    <property type="entry name" value="VPS13"/>
</dbReference>
<proteinExistence type="predicted"/>
<dbReference type="InterPro" id="IPR009291">
    <property type="entry name" value="Vps62"/>
</dbReference>
<accession>A0ABU6QI02</accession>
<gene>
    <name evidence="1" type="ORF">PIB30_052410</name>
</gene>